<dbReference type="AlphaFoldDB" id="A0A060SDD6"/>
<feature type="region of interest" description="Disordered" evidence="1">
    <location>
        <begin position="46"/>
        <end position="90"/>
    </location>
</feature>
<dbReference type="HOGENOM" id="CLU_116575_1_0_1"/>
<name>A0A060SDD6_PYCCI</name>
<dbReference type="Proteomes" id="UP000029665">
    <property type="component" value="Unassembled WGS sequence"/>
</dbReference>
<protein>
    <recommendedName>
        <fullName evidence="2">DUF7726 domain-containing protein</fullName>
    </recommendedName>
</protein>
<dbReference type="OrthoDB" id="2592504at2759"/>
<sequence length="166" mass="17904">MPPKRKAEVLEPVLNLAVTPEAASKVGSQPHDAVVVAAKTNITKKPRSSIAGGDFAPGAEEAHSSIAGEGSAAGAKRVKASKHADKPWQSWRDVVLEGEEEAKADQPSSDDCNDIRRKIRRLEKQPGFKITHWLKEIGGIYHNSYQRFMRATGPTGGAENGTYYAA</sequence>
<dbReference type="EMBL" id="CCBP010000112">
    <property type="protein sequence ID" value="CDO72355.1"/>
    <property type="molecule type" value="Genomic_DNA"/>
</dbReference>
<evidence type="ECO:0000313" key="4">
    <source>
        <dbReference type="Proteomes" id="UP000029665"/>
    </source>
</evidence>
<proteinExistence type="predicted"/>
<evidence type="ECO:0000259" key="2">
    <source>
        <dbReference type="Pfam" id="PF24852"/>
    </source>
</evidence>
<evidence type="ECO:0000313" key="3">
    <source>
        <dbReference type="EMBL" id="CDO72355.1"/>
    </source>
</evidence>
<comment type="caution">
    <text evidence="3">The sequence shown here is derived from an EMBL/GenBank/DDBJ whole genome shotgun (WGS) entry which is preliminary data.</text>
</comment>
<dbReference type="Pfam" id="PF24852">
    <property type="entry name" value="DUF7726"/>
    <property type="match status" value="1"/>
</dbReference>
<reference evidence="3" key="1">
    <citation type="submission" date="2014-01" db="EMBL/GenBank/DDBJ databases">
        <title>The genome of the white-rot fungus Pycnoporus cinnabarinus: a basidiomycete model with a versatile arsenal for lignocellulosic biomass breakdown.</title>
        <authorList>
            <person name="Levasseur A."/>
            <person name="Lomascolo A."/>
            <person name="Ruiz-Duenas F.J."/>
            <person name="Uzan E."/>
            <person name="Piumi F."/>
            <person name="Kues U."/>
            <person name="Ram A.F.J."/>
            <person name="Murat C."/>
            <person name="Haon M."/>
            <person name="Benoit I."/>
            <person name="Arfi Y."/>
            <person name="Chevret D."/>
            <person name="Drula E."/>
            <person name="Kwon M.J."/>
            <person name="Gouret P."/>
            <person name="Lesage-Meessen L."/>
            <person name="Lombard V."/>
            <person name="Mariette J."/>
            <person name="Noirot C."/>
            <person name="Park J."/>
            <person name="Patyshakuliyeva A."/>
            <person name="Wieneger R.A.B."/>
            <person name="Wosten H.A.B."/>
            <person name="Martin F."/>
            <person name="Coutinho P.M."/>
            <person name="de Vries R."/>
            <person name="Martinez A.T."/>
            <person name="Klopp C."/>
            <person name="Pontarotti P."/>
            <person name="Henrissat B."/>
            <person name="Record E."/>
        </authorList>
    </citation>
    <scope>NUCLEOTIDE SEQUENCE [LARGE SCALE GENOMIC DNA]</scope>
    <source>
        <strain evidence="3">BRFM137</strain>
    </source>
</reference>
<evidence type="ECO:0000256" key="1">
    <source>
        <dbReference type="SAM" id="MobiDB-lite"/>
    </source>
</evidence>
<dbReference type="InterPro" id="IPR056143">
    <property type="entry name" value="DUF7726"/>
</dbReference>
<feature type="compositionally biased region" description="Low complexity" evidence="1">
    <location>
        <begin position="64"/>
        <end position="75"/>
    </location>
</feature>
<keyword evidence="4" id="KW-1185">Reference proteome</keyword>
<gene>
    <name evidence="3" type="ORF">BN946_scf184977.g52</name>
</gene>
<feature type="domain" description="DUF7726" evidence="2">
    <location>
        <begin position="108"/>
        <end position="166"/>
    </location>
</feature>
<organism evidence="3 4">
    <name type="scientific">Pycnoporus cinnabarinus</name>
    <name type="common">Cinnabar-red polypore</name>
    <name type="synonym">Trametes cinnabarina</name>
    <dbReference type="NCBI Taxonomy" id="5643"/>
    <lineage>
        <taxon>Eukaryota</taxon>
        <taxon>Fungi</taxon>
        <taxon>Dikarya</taxon>
        <taxon>Basidiomycota</taxon>
        <taxon>Agaricomycotina</taxon>
        <taxon>Agaricomycetes</taxon>
        <taxon>Polyporales</taxon>
        <taxon>Polyporaceae</taxon>
        <taxon>Trametes</taxon>
    </lineage>
</organism>
<accession>A0A060SDD6</accession>